<proteinExistence type="predicted"/>
<reference evidence="1" key="1">
    <citation type="journal article" date="2020" name="Stud. Mycol.">
        <title>101 Dothideomycetes genomes: a test case for predicting lifestyles and emergence of pathogens.</title>
        <authorList>
            <person name="Haridas S."/>
            <person name="Albert R."/>
            <person name="Binder M."/>
            <person name="Bloem J."/>
            <person name="Labutti K."/>
            <person name="Salamov A."/>
            <person name="Andreopoulos B."/>
            <person name="Baker S."/>
            <person name="Barry K."/>
            <person name="Bills G."/>
            <person name="Bluhm B."/>
            <person name="Cannon C."/>
            <person name="Castanera R."/>
            <person name="Culley D."/>
            <person name="Daum C."/>
            <person name="Ezra D."/>
            <person name="Gonzalez J."/>
            <person name="Henrissat B."/>
            <person name="Kuo A."/>
            <person name="Liang C."/>
            <person name="Lipzen A."/>
            <person name="Lutzoni F."/>
            <person name="Magnuson J."/>
            <person name="Mondo S."/>
            <person name="Nolan M."/>
            <person name="Ohm R."/>
            <person name="Pangilinan J."/>
            <person name="Park H.-J."/>
            <person name="Ramirez L."/>
            <person name="Alfaro M."/>
            <person name="Sun H."/>
            <person name="Tritt A."/>
            <person name="Yoshinaga Y."/>
            <person name="Zwiers L.-H."/>
            <person name="Turgeon B."/>
            <person name="Goodwin S."/>
            <person name="Spatafora J."/>
            <person name="Crous P."/>
            <person name="Grigoriev I."/>
        </authorList>
    </citation>
    <scope>NUCLEOTIDE SEQUENCE</scope>
    <source>
        <strain evidence="1">ATCC 200398</strain>
    </source>
</reference>
<dbReference type="Proteomes" id="UP000799755">
    <property type="component" value="Unassembled WGS sequence"/>
</dbReference>
<accession>A0ACB6Q7P5</accession>
<name>A0ACB6Q7P5_9PLEO</name>
<dbReference type="EMBL" id="MU003559">
    <property type="protein sequence ID" value="KAF2462888.1"/>
    <property type="molecule type" value="Genomic_DNA"/>
</dbReference>
<gene>
    <name evidence="1" type="ORF">BDR25DRAFT_363410</name>
</gene>
<organism evidence="1 2">
    <name type="scientific">Lindgomyces ingoldianus</name>
    <dbReference type="NCBI Taxonomy" id="673940"/>
    <lineage>
        <taxon>Eukaryota</taxon>
        <taxon>Fungi</taxon>
        <taxon>Dikarya</taxon>
        <taxon>Ascomycota</taxon>
        <taxon>Pezizomycotina</taxon>
        <taxon>Dothideomycetes</taxon>
        <taxon>Pleosporomycetidae</taxon>
        <taxon>Pleosporales</taxon>
        <taxon>Lindgomycetaceae</taxon>
        <taxon>Lindgomyces</taxon>
    </lineage>
</organism>
<evidence type="ECO:0000313" key="2">
    <source>
        <dbReference type="Proteomes" id="UP000799755"/>
    </source>
</evidence>
<keyword evidence="2" id="KW-1185">Reference proteome</keyword>
<comment type="caution">
    <text evidence="1">The sequence shown here is derived from an EMBL/GenBank/DDBJ whole genome shotgun (WGS) entry which is preliminary data.</text>
</comment>
<sequence>MKLRDLRPLLIYSQTYSLGCQSLFFVSCTEASIFEVIFGSAGEQSVIDVLEWTEGYSICDRYV</sequence>
<protein>
    <submittedName>
        <fullName evidence="1">Uncharacterized protein</fullName>
    </submittedName>
</protein>
<evidence type="ECO:0000313" key="1">
    <source>
        <dbReference type="EMBL" id="KAF2462888.1"/>
    </source>
</evidence>